<feature type="region of interest" description="Disordered" evidence="1">
    <location>
        <begin position="128"/>
        <end position="157"/>
    </location>
</feature>
<dbReference type="InterPro" id="IPR025580">
    <property type="entry name" value="Gp46"/>
</dbReference>
<evidence type="ECO:0008006" key="3">
    <source>
        <dbReference type="Google" id="ProtNLM"/>
    </source>
</evidence>
<dbReference type="Pfam" id="PF14265">
    <property type="entry name" value="DUF4355"/>
    <property type="match status" value="1"/>
</dbReference>
<organism evidence="2">
    <name type="scientific">Siphoviridae sp. ctlI314</name>
    <dbReference type="NCBI Taxonomy" id="2827927"/>
    <lineage>
        <taxon>Viruses</taxon>
        <taxon>Duplodnaviria</taxon>
        <taxon>Heunggongvirae</taxon>
        <taxon>Uroviricota</taxon>
        <taxon>Caudoviricetes</taxon>
    </lineage>
</organism>
<accession>A0A8S5T1C0</accession>
<reference evidence="2" key="1">
    <citation type="journal article" date="2021" name="Proc. Natl. Acad. Sci. U.S.A.">
        <title>A Catalog of Tens of Thousands of Viruses from Human Metagenomes Reveals Hidden Associations with Chronic Diseases.</title>
        <authorList>
            <person name="Tisza M.J."/>
            <person name="Buck C.B."/>
        </authorList>
    </citation>
    <scope>NUCLEOTIDE SEQUENCE</scope>
    <source>
        <strain evidence="2">CtlI314</strain>
    </source>
</reference>
<proteinExistence type="predicted"/>
<evidence type="ECO:0000256" key="1">
    <source>
        <dbReference type="SAM" id="MobiDB-lite"/>
    </source>
</evidence>
<protein>
    <recommendedName>
        <fullName evidence="3">DUF4355 domain-containing protein</fullName>
    </recommendedName>
</protein>
<dbReference type="EMBL" id="BK032727">
    <property type="protein sequence ID" value="DAF57065.1"/>
    <property type="molecule type" value="Genomic_DNA"/>
</dbReference>
<name>A0A8S5T1C0_9CAUD</name>
<sequence length="157" mass="17334">MAEFTPITTQEQLDKVIGGVKAKYEGFDGYKKKAEDYDALKAKSDGFERQIAALNKEINGDGEKNLGYKKQLEEAQGKIKGYETSSLKMRIAHENGIPYELAGRLSGSDEEEIKKDAETMAKFLRKKDVPPLAGGDPQKIDDKKTAMKGMLASLKGE</sequence>
<evidence type="ECO:0000313" key="2">
    <source>
        <dbReference type="EMBL" id="DAF57065.1"/>
    </source>
</evidence>